<dbReference type="AlphaFoldDB" id="A0ABD6SZC5"/>
<feature type="domain" description="Major facilitator superfamily (MFS) profile" evidence="8">
    <location>
        <begin position="19"/>
        <end position="422"/>
    </location>
</feature>
<dbReference type="PROSITE" id="PS50850">
    <property type="entry name" value="MFS"/>
    <property type="match status" value="1"/>
</dbReference>
<keyword evidence="5 7" id="KW-1133">Transmembrane helix</keyword>
<feature type="transmembrane region" description="Helical" evidence="7">
    <location>
        <begin position="365"/>
        <end position="387"/>
    </location>
</feature>
<feature type="transmembrane region" description="Helical" evidence="7">
    <location>
        <begin position="150"/>
        <end position="171"/>
    </location>
</feature>
<evidence type="ECO:0000256" key="6">
    <source>
        <dbReference type="ARBA" id="ARBA00023136"/>
    </source>
</evidence>
<dbReference type="Gene3D" id="1.20.1250.20">
    <property type="entry name" value="MFS general substrate transporter like domains"/>
    <property type="match status" value="1"/>
</dbReference>
<feature type="transmembrane region" description="Helical" evidence="7">
    <location>
        <begin position="52"/>
        <end position="74"/>
    </location>
</feature>
<feature type="transmembrane region" description="Helical" evidence="7">
    <location>
        <begin position="86"/>
        <end position="105"/>
    </location>
</feature>
<dbReference type="GO" id="GO:0005886">
    <property type="term" value="C:plasma membrane"/>
    <property type="evidence" value="ECO:0007669"/>
    <property type="project" value="UniProtKB-SubCell"/>
</dbReference>
<dbReference type="PANTHER" id="PTHR43266:SF9">
    <property type="entry name" value="PERMEASE, MAJOR FACILITATOR SUPERFAMILY-RELATED"/>
    <property type="match status" value="1"/>
</dbReference>
<dbReference type="InterPro" id="IPR022324">
    <property type="entry name" value="Bacilysin_exporter_BacE_put"/>
</dbReference>
<proteinExistence type="predicted"/>
<comment type="caution">
    <text evidence="9">The sequence shown here is derived from an EMBL/GenBank/DDBJ whole genome shotgun (WGS) entry which is preliminary data.</text>
</comment>
<accession>A0ABD6SZC5</accession>
<evidence type="ECO:0000256" key="1">
    <source>
        <dbReference type="ARBA" id="ARBA00004651"/>
    </source>
</evidence>
<organism evidence="9 10">
    <name type="scientific">Bacillus pseudomycoides</name>
    <dbReference type="NCBI Taxonomy" id="64104"/>
    <lineage>
        <taxon>Bacteria</taxon>
        <taxon>Bacillati</taxon>
        <taxon>Bacillota</taxon>
        <taxon>Bacilli</taxon>
        <taxon>Bacillales</taxon>
        <taxon>Bacillaceae</taxon>
        <taxon>Bacillus</taxon>
        <taxon>Bacillus cereus group</taxon>
    </lineage>
</organism>
<feature type="transmembrane region" description="Helical" evidence="7">
    <location>
        <begin position="20"/>
        <end position="46"/>
    </location>
</feature>
<feature type="transmembrane region" description="Helical" evidence="7">
    <location>
        <begin position="328"/>
        <end position="353"/>
    </location>
</feature>
<evidence type="ECO:0000313" key="9">
    <source>
        <dbReference type="EMBL" id="PHE88772.1"/>
    </source>
</evidence>
<reference evidence="9 10" key="1">
    <citation type="submission" date="2017-09" db="EMBL/GenBank/DDBJ databases">
        <title>Large-scale bioinformatics analysis of Bacillus genomes uncovers conserved roles of natural products in bacterial physiology.</title>
        <authorList>
            <consortium name="Agbiome Team Llc"/>
            <person name="Bleich R.M."/>
            <person name="Grubbs K.J."/>
            <person name="Santa Maria K.C."/>
            <person name="Allen S.E."/>
            <person name="Farag S."/>
            <person name="Shank E.A."/>
            <person name="Bowers A."/>
        </authorList>
    </citation>
    <scope>NUCLEOTIDE SEQUENCE [LARGE SCALE GENOMIC DNA]</scope>
    <source>
        <strain evidence="9 10">AFS037265</strain>
    </source>
</reference>
<dbReference type="InterPro" id="IPR020846">
    <property type="entry name" value="MFS_dom"/>
</dbReference>
<keyword evidence="6 7" id="KW-0472">Membrane</keyword>
<feature type="transmembrane region" description="Helical" evidence="7">
    <location>
        <begin position="267"/>
        <end position="288"/>
    </location>
</feature>
<dbReference type="PRINTS" id="PR01988">
    <property type="entry name" value="EXPORTERBACE"/>
</dbReference>
<protein>
    <submittedName>
        <fullName evidence="9">MFS transporter</fullName>
    </submittedName>
</protein>
<feature type="transmembrane region" description="Helical" evidence="7">
    <location>
        <begin position="300"/>
        <end position="322"/>
    </location>
</feature>
<evidence type="ECO:0000256" key="5">
    <source>
        <dbReference type="ARBA" id="ARBA00022989"/>
    </source>
</evidence>
<feature type="transmembrane region" description="Helical" evidence="7">
    <location>
        <begin position="177"/>
        <end position="196"/>
    </location>
</feature>
<dbReference type="CDD" id="cd06173">
    <property type="entry name" value="MFS_MefA_like"/>
    <property type="match status" value="1"/>
</dbReference>
<dbReference type="Pfam" id="PF07690">
    <property type="entry name" value="MFS_1"/>
    <property type="match status" value="1"/>
</dbReference>
<feature type="transmembrane region" description="Helical" evidence="7">
    <location>
        <begin position="235"/>
        <end position="255"/>
    </location>
</feature>
<evidence type="ECO:0000256" key="3">
    <source>
        <dbReference type="ARBA" id="ARBA00022475"/>
    </source>
</evidence>
<evidence type="ECO:0000256" key="7">
    <source>
        <dbReference type="SAM" id="Phobius"/>
    </source>
</evidence>
<dbReference type="EMBL" id="NUTL01000145">
    <property type="protein sequence ID" value="PHE88772.1"/>
    <property type="molecule type" value="Genomic_DNA"/>
</dbReference>
<comment type="subcellular location">
    <subcellularLocation>
        <location evidence="1">Cell membrane</location>
        <topology evidence="1">Multi-pass membrane protein</topology>
    </subcellularLocation>
</comment>
<keyword evidence="2" id="KW-0813">Transport</keyword>
<dbReference type="RefSeq" id="WP_098159475.1">
    <property type="nucleotide sequence ID" value="NZ_JANIOB010000011.1"/>
</dbReference>
<dbReference type="InterPro" id="IPR011701">
    <property type="entry name" value="MFS"/>
</dbReference>
<dbReference type="PANTHER" id="PTHR43266">
    <property type="entry name" value="MACROLIDE-EFFLUX PROTEIN"/>
    <property type="match status" value="1"/>
</dbReference>
<name>A0ABD6SZC5_9BACI</name>
<gene>
    <name evidence="9" type="ORF">COF81_25795</name>
</gene>
<evidence type="ECO:0000313" key="10">
    <source>
        <dbReference type="Proteomes" id="UP000221918"/>
    </source>
</evidence>
<feature type="transmembrane region" description="Helical" evidence="7">
    <location>
        <begin position="111"/>
        <end position="138"/>
    </location>
</feature>
<evidence type="ECO:0000256" key="4">
    <source>
        <dbReference type="ARBA" id="ARBA00022692"/>
    </source>
</evidence>
<feature type="transmembrane region" description="Helical" evidence="7">
    <location>
        <begin position="393"/>
        <end position="412"/>
    </location>
</feature>
<dbReference type="InterPro" id="IPR036259">
    <property type="entry name" value="MFS_trans_sf"/>
</dbReference>
<dbReference type="SUPFAM" id="SSF103473">
    <property type="entry name" value="MFS general substrate transporter"/>
    <property type="match status" value="1"/>
</dbReference>
<evidence type="ECO:0000256" key="2">
    <source>
        <dbReference type="ARBA" id="ARBA00022448"/>
    </source>
</evidence>
<keyword evidence="4 7" id="KW-0812">Transmembrane</keyword>
<sequence length="424" mass="46338">MKGVYTMQNTINIKSFPKDFNLMVIGQIVSILGSTLLRFALSLYVLDITGRADIYATLYAISSVPLLLSPLGGAIADRFNRRNLMVIYDMISSVIIFCFLLLLSVGKTSVVLIGVVMVLLAIISAMYSPVVMASIPLLVTEKKLEQANGIVNGVQALSGVAAPVLGGVLYGLVGLKILVVLSGITFFLSAILETFIKIPFVKRKQDEHIVPTIAKDLKVGFTYVVKQPYILKSMILAALLNLILTPLFIVGSPIILRVTMQSSDTMYGIGMGFIDFATILGALSIGFFAKKMQMKTIYQWILMIALLIVPMAVSIMPLVLRFGYYPSFILFILCAILITMAMTIISIFVITVVQKKTPNENLGKVMAIITAVAQCMAPIGQVIYGFMFEIFSIKVYLPILFVSLIMIVIAIVTKGILRNEGETA</sequence>
<keyword evidence="3" id="KW-1003">Cell membrane</keyword>
<evidence type="ECO:0000259" key="8">
    <source>
        <dbReference type="PROSITE" id="PS50850"/>
    </source>
</evidence>
<dbReference type="Proteomes" id="UP000221918">
    <property type="component" value="Unassembled WGS sequence"/>
</dbReference>